<dbReference type="PROSITE" id="PS51186">
    <property type="entry name" value="GNAT"/>
    <property type="match status" value="1"/>
</dbReference>
<proteinExistence type="predicted"/>
<keyword evidence="3" id="KW-1185">Reference proteome</keyword>
<dbReference type="SUPFAM" id="SSF55729">
    <property type="entry name" value="Acyl-CoA N-acyltransferases (Nat)"/>
    <property type="match status" value="1"/>
</dbReference>
<evidence type="ECO:0000313" key="2">
    <source>
        <dbReference type="EMBL" id="MBK1875766.1"/>
    </source>
</evidence>
<evidence type="ECO:0000259" key="1">
    <source>
        <dbReference type="PROSITE" id="PS51186"/>
    </source>
</evidence>
<protein>
    <submittedName>
        <fullName evidence="2">GNAT family N-acetyltransferase</fullName>
    </submittedName>
</protein>
<dbReference type="EMBL" id="JAENIL010000004">
    <property type="protein sequence ID" value="MBK1875766.1"/>
    <property type="molecule type" value="Genomic_DNA"/>
</dbReference>
<comment type="caution">
    <text evidence="2">The sequence shown here is derived from an EMBL/GenBank/DDBJ whole genome shotgun (WGS) entry which is preliminary data.</text>
</comment>
<reference evidence="2" key="1">
    <citation type="submission" date="2021-01" db="EMBL/GenBank/DDBJ databases">
        <title>Modified the classification status of verrucomicrobia.</title>
        <authorList>
            <person name="Feng X."/>
        </authorList>
    </citation>
    <scope>NUCLEOTIDE SEQUENCE</scope>
    <source>
        <strain evidence="2">KCTC 13126</strain>
    </source>
</reference>
<gene>
    <name evidence="2" type="ORF">JIN87_02740</name>
</gene>
<dbReference type="AlphaFoldDB" id="A0A934VJM0"/>
<evidence type="ECO:0000313" key="3">
    <source>
        <dbReference type="Proteomes" id="UP000617628"/>
    </source>
</evidence>
<accession>A0A934VJM0</accession>
<dbReference type="Gene3D" id="3.40.630.30">
    <property type="match status" value="1"/>
</dbReference>
<organism evidence="2 3">
    <name type="scientific">Pelagicoccus mobilis</name>
    <dbReference type="NCBI Taxonomy" id="415221"/>
    <lineage>
        <taxon>Bacteria</taxon>
        <taxon>Pseudomonadati</taxon>
        <taxon>Verrucomicrobiota</taxon>
        <taxon>Opitutia</taxon>
        <taxon>Puniceicoccales</taxon>
        <taxon>Pelagicoccaceae</taxon>
        <taxon>Pelagicoccus</taxon>
    </lineage>
</organism>
<name>A0A934VJM0_9BACT</name>
<dbReference type="Pfam" id="PF00583">
    <property type="entry name" value="Acetyltransf_1"/>
    <property type="match status" value="1"/>
</dbReference>
<dbReference type="InterPro" id="IPR000182">
    <property type="entry name" value="GNAT_dom"/>
</dbReference>
<dbReference type="InterPro" id="IPR016181">
    <property type="entry name" value="Acyl_CoA_acyltransferase"/>
</dbReference>
<feature type="domain" description="N-acetyltransferase" evidence="1">
    <location>
        <begin position="20"/>
        <end position="166"/>
    </location>
</feature>
<dbReference type="GO" id="GO:0016747">
    <property type="term" value="F:acyltransferase activity, transferring groups other than amino-acyl groups"/>
    <property type="evidence" value="ECO:0007669"/>
    <property type="project" value="InterPro"/>
</dbReference>
<sequence length="180" mass="21140">MKIELQLVPFEEKPVLKRMLELYLYDLSEFESTDPNRCGEFGYRYLDHYWTESERHPYFVKVDGKNVGFVLLNRFGYSESLDHSVAELFIMRKYRKIGVGRSAALAAFETFHGFWEIRTHEKNEPAKRFWRRTIDEYTNGAFTEFSDGLKDWKGPVWTFENKKSQTKAALTAPDTAGPKS</sequence>
<dbReference type="RefSeq" id="WP_200353984.1">
    <property type="nucleotide sequence ID" value="NZ_JAENIL010000004.1"/>
</dbReference>
<dbReference type="Proteomes" id="UP000617628">
    <property type="component" value="Unassembled WGS sequence"/>
</dbReference>